<evidence type="ECO:0000313" key="2">
    <source>
        <dbReference type="Proteomes" id="UP001500841"/>
    </source>
</evidence>
<evidence type="ECO:0000313" key="1">
    <source>
        <dbReference type="EMBL" id="GAA4095396.1"/>
    </source>
</evidence>
<organism evidence="1 2">
    <name type="scientific">Mucilaginibacter panaciglaebae</name>
    <dbReference type="NCBI Taxonomy" id="502331"/>
    <lineage>
        <taxon>Bacteria</taxon>
        <taxon>Pseudomonadati</taxon>
        <taxon>Bacteroidota</taxon>
        <taxon>Sphingobacteriia</taxon>
        <taxon>Sphingobacteriales</taxon>
        <taxon>Sphingobacteriaceae</taxon>
        <taxon>Mucilaginibacter</taxon>
    </lineage>
</organism>
<name>A0ABP7WRV8_9SPHI</name>
<proteinExistence type="predicted"/>
<gene>
    <name evidence="1" type="ORF">GCM10022392_18010</name>
</gene>
<dbReference type="Proteomes" id="UP001500841">
    <property type="component" value="Unassembled WGS sequence"/>
</dbReference>
<comment type="caution">
    <text evidence="1">The sequence shown here is derived from an EMBL/GenBank/DDBJ whole genome shotgun (WGS) entry which is preliminary data.</text>
</comment>
<sequence>MQAALNLMLFFADIYIKAASVLMKAFHYIAYIYLLTLAACTSNSKKNNGSPGDSLPESVNLRVDTSIMFKDTFFINRATDSKGRILHAIYIDPNKNSRAHDWIFDWSDNDQSNLENYLTQLKKGKYALIHVALGHFPADWRPVYQYRGKYYLYDPADGANNNTIKVTDSLLMPYYFGDGYTPVAMQSFKRNSSKWVTIKTTHYPETEDTAFGDVNVYNIDPKTGLSVWIIGDEAELMVPRQGVNNYPVIVNRSAFQKYDELDFDKIDAKKLISK</sequence>
<keyword evidence="2" id="KW-1185">Reference proteome</keyword>
<dbReference type="EMBL" id="BAABCV010000006">
    <property type="protein sequence ID" value="GAA4095396.1"/>
    <property type="molecule type" value="Genomic_DNA"/>
</dbReference>
<reference evidence="2" key="1">
    <citation type="journal article" date="2019" name="Int. J. Syst. Evol. Microbiol.">
        <title>The Global Catalogue of Microorganisms (GCM) 10K type strain sequencing project: providing services to taxonomists for standard genome sequencing and annotation.</title>
        <authorList>
            <consortium name="The Broad Institute Genomics Platform"/>
            <consortium name="The Broad Institute Genome Sequencing Center for Infectious Disease"/>
            <person name="Wu L."/>
            <person name="Ma J."/>
        </authorList>
    </citation>
    <scope>NUCLEOTIDE SEQUENCE [LARGE SCALE GENOMIC DNA]</scope>
    <source>
        <strain evidence="2">JCM 17085</strain>
    </source>
</reference>
<protein>
    <submittedName>
        <fullName evidence="1">Uncharacterized protein</fullName>
    </submittedName>
</protein>
<accession>A0ABP7WRV8</accession>